<dbReference type="Gene3D" id="3.40.190.80">
    <property type="match status" value="1"/>
</dbReference>
<dbReference type="EC" id="3.1.3.25" evidence="8"/>
<dbReference type="PRINTS" id="PR00377">
    <property type="entry name" value="IMPHPHTASES"/>
</dbReference>
<dbReference type="FunFam" id="3.30.540.10:FF:000004">
    <property type="entry name" value="Inositol-1-monophosphatase"/>
    <property type="match status" value="1"/>
</dbReference>
<comment type="caution">
    <text evidence="9">The sequence shown here is derived from an EMBL/GenBank/DDBJ whole genome shotgun (WGS) entry which is preliminary data.</text>
</comment>
<dbReference type="GO" id="GO:0008934">
    <property type="term" value="F:inositol monophosphate 1-phosphatase activity"/>
    <property type="evidence" value="ECO:0007669"/>
    <property type="project" value="InterPro"/>
</dbReference>
<evidence type="ECO:0000256" key="5">
    <source>
        <dbReference type="ARBA" id="ARBA00022801"/>
    </source>
</evidence>
<dbReference type="SUPFAM" id="SSF56655">
    <property type="entry name" value="Carbohydrate phosphatase"/>
    <property type="match status" value="1"/>
</dbReference>
<gene>
    <name evidence="9" type="ORF">CVT26_014702</name>
</gene>
<dbReference type="UniPathway" id="UPA00823">
    <property type="reaction ID" value="UER00788"/>
</dbReference>
<feature type="binding site" evidence="7">
    <location>
        <position position="104"/>
    </location>
    <ligand>
        <name>Mg(2+)</name>
        <dbReference type="ChEBI" id="CHEBI:18420"/>
        <label>1</label>
        <note>catalytic</note>
    </ligand>
</feature>
<dbReference type="GO" id="GO:0007165">
    <property type="term" value="P:signal transduction"/>
    <property type="evidence" value="ECO:0007669"/>
    <property type="project" value="TreeGrafter"/>
</dbReference>
<keyword evidence="10" id="KW-1185">Reference proteome</keyword>
<dbReference type="InterPro" id="IPR033942">
    <property type="entry name" value="IMPase"/>
</dbReference>
<evidence type="ECO:0000313" key="9">
    <source>
        <dbReference type="EMBL" id="PPQ70737.1"/>
    </source>
</evidence>
<feature type="binding site" evidence="7">
    <location>
        <position position="105"/>
    </location>
    <ligand>
        <name>Mg(2+)</name>
        <dbReference type="ChEBI" id="CHEBI:18420"/>
        <label>1</label>
        <note>catalytic</note>
    </ligand>
</feature>
<dbReference type="STRING" id="231916.A0A409VWW4"/>
<protein>
    <recommendedName>
        <fullName evidence="8">Inositol-1-monophosphatase</fullName>
        <ecNumber evidence="8">3.1.3.25</ecNumber>
    </recommendedName>
</protein>
<feature type="binding site" evidence="7">
    <location>
        <position position="251"/>
    </location>
    <ligand>
        <name>Mg(2+)</name>
        <dbReference type="ChEBI" id="CHEBI:18420"/>
        <label>1</label>
        <note>catalytic</note>
    </ligand>
</feature>
<evidence type="ECO:0000256" key="1">
    <source>
        <dbReference type="ARBA" id="ARBA00001033"/>
    </source>
</evidence>
<evidence type="ECO:0000256" key="7">
    <source>
        <dbReference type="PIRSR" id="PIRSR600760-2"/>
    </source>
</evidence>
<dbReference type="GO" id="GO:0046872">
    <property type="term" value="F:metal ion binding"/>
    <property type="evidence" value="ECO:0007669"/>
    <property type="project" value="UniProtKB-KW"/>
</dbReference>
<dbReference type="InterPro" id="IPR000760">
    <property type="entry name" value="Inositol_monophosphatase-like"/>
</dbReference>
<organism evidence="9 10">
    <name type="scientific">Gymnopilus dilepis</name>
    <dbReference type="NCBI Taxonomy" id="231916"/>
    <lineage>
        <taxon>Eukaryota</taxon>
        <taxon>Fungi</taxon>
        <taxon>Dikarya</taxon>
        <taxon>Basidiomycota</taxon>
        <taxon>Agaricomycotina</taxon>
        <taxon>Agaricomycetes</taxon>
        <taxon>Agaricomycetidae</taxon>
        <taxon>Agaricales</taxon>
        <taxon>Agaricineae</taxon>
        <taxon>Hymenogastraceae</taxon>
        <taxon>Gymnopilus</taxon>
    </lineage>
</organism>
<keyword evidence="4 7" id="KW-0479">Metal-binding</keyword>
<comment type="cofactor">
    <cofactor evidence="2 7 8">
        <name>Mg(2+)</name>
        <dbReference type="ChEBI" id="CHEBI:18420"/>
    </cofactor>
</comment>
<dbReference type="EMBL" id="NHYE01005530">
    <property type="protein sequence ID" value="PPQ70737.1"/>
    <property type="molecule type" value="Genomic_DNA"/>
</dbReference>
<comment type="similarity">
    <text evidence="3 8">Belongs to the inositol monophosphatase superfamily.</text>
</comment>
<feature type="binding site" evidence="7">
    <location>
        <position position="102"/>
    </location>
    <ligand>
        <name>Mg(2+)</name>
        <dbReference type="ChEBI" id="CHEBI:18420"/>
        <label>1</label>
        <note>catalytic</note>
    </ligand>
</feature>
<evidence type="ECO:0000313" key="10">
    <source>
        <dbReference type="Proteomes" id="UP000284706"/>
    </source>
</evidence>
<sequence length="329" mass="35469">MTTTNLTPTDLQNILAFTIKLARTAGDLILEGSAAIQSAPSGSGVEEKKNSVDLVTEYDVRVEELVKREITSKFPTFKFIGEESYSAGARPPLTDEPTFCVDPIDGTTNFIHGFPFACISLGLIYKRRPVLGVIFNPFLDHLYAGVKGQGSYLTKGVNSRPLKLPLSNPPKPLPSLSQALIAVEWGSDRNQTTIQAKSDSFSRLAGDPSKGVSGGKMAHSLRSLGSAALNYALVAQGGLDLYWEIGCWPWDVCAGIVIAEEAGCVVTGSHAAFEASMDKDFGIVTEEILTGRKYIVVRAVGDSQDEKGFEAQKRIIREFYGTVADVEPS</sequence>
<dbReference type="Gene3D" id="3.30.540.10">
    <property type="entry name" value="Fructose-1,6-Bisphosphatase, subunit A, domain 1"/>
    <property type="match status" value="1"/>
</dbReference>
<dbReference type="PANTHER" id="PTHR20854">
    <property type="entry name" value="INOSITOL MONOPHOSPHATASE"/>
    <property type="match status" value="1"/>
</dbReference>
<name>A0A409VWW4_9AGAR</name>
<keyword evidence="5 8" id="KW-0378">Hydrolase</keyword>
<dbReference type="PANTHER" id="PTHR20854:SF4">
    <property type="entry name" value="INOSITOL-1-MONOPHOSPHATASE-RELATED"/>
    <property type="match status" value="1"/>
</dbReference>
<dbReference type="OrthoDB" id="10254945at2759"/>
<dbReference type="Proteomes" id="UP000284706">
    <property type="component" value="Unassembled WGS sequence"/>
</dbReference>
<evidence type="ECO:0000256" key="4">
    <source>
        <dbReference type="ARBA" id="ARBA00022723"/>
    </source>
</evidence>
<dbReference type="CDD" id="cd01639">
    <property type="entry name" value="IMPase"/>
    <property type="match status" value="1"/>
</dbReference>
<dbReference type="Pfam" id="PF00459">
    <property type="entry name" value="Inositol_P"/>
    <property type="match status" value="1"/>
</dbReference>
<comment type="pathway">
    <text evidence="8">Polyol metabolism; myo-inositol biosynthesis; myo-inositol from D-glucose 6-phosphate: step 2/2.</text>
</comment>
<dbReference type="AlphaFoldDB" id="A0A409VWW4"/>
<dbReference type="InParanoid" id="A0A409VWW4"/>
<comment type="catalytic activity">
    <reaction evidence="1 8">
        <text>a myo-inositol phosphate + H2O = myo-inositol + phosphate</text>
        <dbReference type="Rhea" id="RHEA:24056"/>
        <dbReference type="ChEBI" id="CHEBI:15377"/>
        <dbReference type="ChEBI" id="CHEBI:17268"/>
        <dbReference type="ChEBI" id="CHEBI:43474"/>
        <dbReference type="ChEBI" id="CHEBI:84139"/>
        <dbReference type="EC" id="3.1.3.25"/>
    </reaction>
</comment>
<dbReference type="InterPro" id="IPR020583">
    <property type="entry name" value="Inositol_monoP_metal-BS"/>
</dbReference>
<evidence type="ECO:0000256" key="3">
    <source>
        <dbReference type="ARBA" id="ARBA00009759"/>
    </source>
</evidence>
<feature type="binding site" evidence="7">
    <location>
        <position position="82"/>
    </location>
    <ligand>
        <name>Mg(2+)</name>
        <dbReference type="ChEBI" id="CHEBI:18420"/>
        <label>1</label>
        <note>catalytic</note>
    </ligand>
</feature>
<dbReference type="PROSITE" id="PS00629">
    <property type="entry name" value="IMP_1"/>
    <property type="match status" value="1"/>
</dbReference>
<proteinExistence type="inferred from homology"/>
<keyword evidence="6 7" id="KW-0460">Magnesium</keyword>
<evidence type="ECO:0000256" key="8">
    <source>
        <dbReference type="RuleBase" id="RU364068"/>
    </source>
</evidence>
<accession>A0A409VWW4</accession>
<evidence type="ECO:0000256" key="6">
    <source>
        <dbReference type="ARBA" id="ARBA00022842"/>
    </source>
</evidence>
<reference evidence="9 10" key="1">
    <citation type="journal article" date="2018" name="Evol. Lett.">
        <title>Horizontal gene cluster transfer increased hallucinogenic mushroom diversity.</title>
        <authorList>
            <person name="Reynolds H.T."/>
            <person name="Vijayakumar V."/>
            <person name="Gluck-Thaler E."/>
            <person name="Korotkin H.B."/>
            <person name="Matheny P.B."/>
            <person name="Slot J.C."/>
        </authorList>
    </citation>
    <scope>NUCLEOTIDE SEQUENCE [LARGE SCALE GENOMIC DNA]</scope>
    <source>
        <strain evidence="9 10">SRW20</strain>
    </source>
</reference>
<dbReference type="GO" id="GO:0006021">
    <property type="term" value="P:inositol biosynthetic process"/>
    <property type="evidence" value="ECO:0007669"/>
    <property type="project" value="UniProtKB-UniPathway"/>
</dbReference>
<evidence type="ECO:0000256" key="2">
    <source>
        <dbReference type="ARBA" id="ARBA00001946"/>
    </source>
</evidence>